<sequence length="447" mass="49716">MKGYYLMPHPLMLIPEIGKGESLKLYQVSLACHQIAQELKDLSVKTIIILVAAPKDKPYFGLYGGDRFNGNFNDFASESMEIHGKLNEDFIQKLQELAMRDGLPVLIKATEECQLDEKVLIPLSFIQKYVEDYQLVPMTCPVFDDRILYLFGMHLQEVAHLSQEPVAVIISSNLSQGPSATHAGSFDQTFLNLMTSKQPLSLFDLSEEIEFQQNEDVVSLMKILLGTLDGKRIGGELYAYQNPFGVGYGVLSLTALGPGTKAYKYIGRSGEVKGGELLRGNNPYVSLARKCMEDYMSGTKTLLGKAAIPEMMIIHRHGVFVSFYKEGTLLGRFGDVQPCTDCVATEIMHHTLSFIRTLETSMTEGELSQLKVTIDLALNPQVVTAEDLNPTFYGIKVSKGDHQGVILPKDGAYQSSRDQLLLACGQAGIPFSEQMTIERFEVIHYEE</sequence>
<keyword evidence="3" id="KW-1185">Reference proteome</keyword>
<evidence type="ECO:0000259" key="1">
    <source>
        <dbReference type="PROSITE" id="PS51112"/>
    </source>
</evidence>
<dbReference type="RefSeq" id="WP_338617865.1">
    <property type="nucleotide sequence ID" value="NZ_AP028127.1"/>
</dbReference>
<protein>
    <recommendedName>
        <fullName evidence="1">AMMECR1 domain-containing protein</fullName>
    </recommendedName>
</protein>
<dbReference type="Gene3D" id="3.30.1490.150">
    <property type="entry name" value="Hypothetical protein ph0010, domain 2"/>
    <property type="match status" value="1"/>
</dbReference>
<proteinExistence type="predicted"/>
<dbReference type="InterPro" id="IPR036071">
    <property type="entry name" value="AMMECR1_dom_sf"/>
</dbReference>
<dbReference type="CDD" id="cd07951">
    <property type="entry name" value="ED_3B_N_AMMECR1"/>
    <property type="match status" value="1"/>
</dbReference>
<reference evidence="2" key="1">
    <citation type="journal article" date="2024" name="Int. J. Syst. Evol. Microbiol.">
        <title>Turicibacter faecis sp. nov., isolated from faeces of heart failure mouse model.</title>
        <authorList>
            <person name="Imamura Y."/>
            <person name="Motooka D."/>
            <person name="Nakajima Y."/>
            <person name="Ito S."/>
            <person name="Kitakaze M."/>
            <person name="Iida T."/>
            <person name="Nakamura S."/>
        </authorList>
    </citation>
    <scope>NUCLEOTIDE SEQUENCE</scope>
    <source>
        <strain evidence="2">TC023</strain>
    </source>
</reference>
<dbReference type="InterPro" id="IPR002733">
    <property type="entry name" value="AMMECR1_domain"/>
</dbReference>
<dbReference type="SUPFAM" id="SSF143447">
    <property type="entry name" value="AMMECR1-like"/>
    <property type="match status" value="1"/>
</dbReference>
<evidence type="ECO:0000313" key="2">
    <source>
        <dbReference type="EMBL" id="BEH90428.1"/>
    </source>
</evidence>
<organism evidence="2 3">
    <name type="scientific">Turicibacter faecis</name>
    <dbReference type="NCBI Taxonomy" id="2963365"/>
    <lineage>
        <taxon>Bacteria</taxon>
        <taxon>Bacillati</taxon>
        <taxon>Bacillota</taxon>
        <taxon>Erysipelotrichia</taxon>
        <taxon>Erysipelotrichales</taxon>
        <taxon>Turicibacteraceae</taxon>
        <taxon>Turicibacter</taxon>
    </lineage>
</organism>
<accession>A0ABM8IGP6</accession>
<evidence type="ECO:0000313" key="3">
    <source>
        <dbReference type="Proteomes" id="UP001432099"/>
    </source>
</evidence>
<dbReference type="Gene3D" id="3.40.830.10">
    <property type="entry name" value="LigB-like"/>
    <property type="match status" value="1"/>
</dbReference>
<dbReference type="Gene3D" id="3.30.700.20">
    <property type="entry name" value="Hypothetical protein ph0010, domain 1"/>
    <property type="match status" value="1"/>
</dbReference>
<name>A0ABM8IGP6_9FIRM</name>
<dbReference type="Pfam" id="PF02900">
    <property type="entry name" value="LigB"/>
    <property type="match status" value="1"/>
</dbReference>
<dbReference type="EMBL" id="AP028127">
    <property type="protein sequence ID" value="BEH90428.1"/>
    <property type="molecule type" value="Genomic_DNA"/>
</dbReference>
<dbReference type="Pfam" id="PF01871">
    <property type="entry name" value="AMMECR1"/>
    <property type="match status" value="1"/>
</dbReference>
<dbReference type="SUPFAM" id="SSF53213">
    <property type="entry name" value="LigB-like"/>
    <property type="match status" value="1"/>
</dbReference>
<gene>
    <name evidence="2" type="ORF">T23_05300</name>
</gene>
<dbReference type="PROSITE" id="PS51112">
    <property type="entry name" value="AMMECR1"/>
    <property type="match status" value="1"/>
</dbReference>
<feature type="domain" description="AMMECR1" evidence="1">
    <location>
        <begin position="279"/>
        <end position="447"/>
    </location>
</feature>
<dbReference type="InterPro" id="IPR004183">
    <property type="entry name" value="Xdiol_dOase_suB"/>
</dbReference>
<dbReference type="Proteomes" id="UP001432099">
    <property type="component" value="Chromosome"/>
</dbReference>
<dbReference type="InterPro" id="IPR027485">
    <property type="entry name" value="AMMECR1_N"/>
</dbReference>